<keyword evidence="2" id="KW-0328">Glycosyltransferase</keyword>
<dbReference type="OrthoDB" id="418980at2759"/>
<keyword evidence="4" id="KW-0175">Coiled coil</keyword>
<feature type="region of interest" description="Disordered" evidence="5">
    <location>
        <begin position="1391"/>
        <end position="1419"/>
    </location>
</feature>
<dbReference type="InterPro" id="IPR029044">
    <property type="entry name" value="Nucleotide-diphossugar_trans"/>
</dbReference>
<feature type="region of interest" description="Disordered" evidence="5">
    <location>
        <begin position="2702"/>
        <end position="2850"/>
    </location>
</feature>
<evidence type="ECO:0000313" key="7">
    <source>
        <dbReference type="EMBL" id="KAF4677134.1"/>
    </source>
</evidence>
<feature type="coiled-coil region" evidence="4">
    <location>
        <begin position="2599"/>
        <end position="2659"/>
    </location>
</feature>
<evidence type="ECO:0000313" key="8">
    <source>
        <dbReference type="Proteomes" id="UP000591131"/>
    </source>
</evidence>
<keyword evidence="3 7" id="KW-0808">Transferase</keyword>
<feature type="region of interest" description="Disordered" evidence="5">
    <location>
        <begin position="1756"/>
        <end position="1785"/>
    </location>
</feature>
<dbReference type="PANTHER" id="PTHR31306">
    <property type="entry name" value="ALPHA-1,6-MANNOSYLTRANSFERASE MNN11-RELATED"/>
    <property type="match status" value="1"/>
</dbReference>
<name>A0A7J6N0H9_PERCH</name>
<protein>
    <submittedName>
        <fullName evidence="7">Protein O-glucosyltransferase 2</fullName>
    </submittedName>
</protein>
<gene>
    <name evidence="7" type="primary">KDELC1</name>
    <name evidence="7" type="ORF">FOL47_003322</name>
</gene>
<evidence type="ECO:0000256" key="4">
    <source>
        <dbReference type="SAM" id="Coils"/>
    </source>
</evidence>
<dbReference type="PANTHER" id="PTHR31306:SF4">
    <property type="entry name" value="ALPHA-1,2-GALACTOSYLTRANSFERASE"/>
    <property type="match status" value="1"/>
</dbReference>
<dbReference type="SMART" id="SM00672">
    <property type="entry name" value="CAP10"/>
    <property type="match status" value="1"/>
</dbReference>
<evidence type="ECO:0000256" key="5">
    <source>
        <dbReference type="SAM" id="MobiDB-lite"/>
    </source>
</evidence>
<dbReference type="GO" id="GO:0000139">
    <property type="term" value="C:Golgi membrane"/>
    <property type="evidence" value="ECO:0007669"/>
    <property type="project" value="TreeGrafter"/>
</dbReference>
<feature type="coiled-coil region" evidence="4">
    <location>
        <begin position="1942"/>
        <end position="2171"/>
    </location>
</feature>
<accession>A0A7J6N0H9</accession>
<dbReference type="Gene3D" id="3.90.550.10">
    <property type="entry name" value="Spore Coat Polysaccharide Biosynthesis Protein SpsA, Chain A"/>
    <property type="match status" value="1"/>
</dbReference>
<proteinExistence type="inferred from homology"/>
<dbReference type="GO" id="GO:0016757">
    <property type="term" value="F:glycosyltransferase activity"/>
    <property type="evidence" value="ECO:0007669"/>
    <property type="project" value="UniProtKB-KW"/>
</dbReference>
<comment type="similarity">
    <text evidence="1">Belongs to the glycosyltransferase 34 family.</text>
</comment>
<feature type="compositionally biased region" description="Polar residues" evidence="5">
    <location>
        <begin position="2724"/>
        <end position="2738"/>
    </location>
</feature>
<dbReference type="EMBL" id="JAAPAO010000020">
    <property type="protein sequence ID" value="KAF4677134.1"/>
    <property type="molecule type" value="Genomic_DNA"/>
</dbReference>
<dbReference type="InterPro" id="IPR008630">
    <property type="entry name" value="Glyco_trans_34"/>
</dbReference>
<evidence type="ECO:0000256" key="1">
    <source>
        <dbReference type="ARBA" id="ARBA00005664"/>
    </source>
</evidence>
<evidence type="ECO:0000256" key="2">
    <source>
        <dbReference type="ARBA" id="ARBA00022676"/>
    </source>
</evidence>
<sequence>MLYHIAASTNQECFPTSLGLTSEQCCHPKPFGDFNCWDTLAHTYSQCCIPVYLPSSDCLSRAQALGLGNAPWWVGLEACCRNPTAQECWRPETVTALRDHTTGEPLEGGHSLEYAKCCLGAIELLGPSEDFARGVRKALQPWRGYREVIGQMEEDDPHRCLYRIRSNIIWHCNFSEIHYWDITRAANIAIHTLAVVAPNGLPDVDLYVAGYELEPPNPSRGPYPHLLFVSRLAKAFSATRRQGIVLPVWALFGRLGWEIPLTLERTSVPWEKKLPILFWRGTFDGNRYSSGLVEKGAVWANVSFKEHFQRVFISGDDWQLYSRARLVLLSKTYPHLIDAKFTAVAETASARVQAEVRRLGLMAEGHVPIVDQVGHLGTRLALCCLQLRYRYHVDLDGSANSERFLWLAQTETTVFRVYPRPMYHYADTLGLEPWMDYVPIKEDLSDLVGKLMALEENKARAMALSMARKAKEWMTSLAAHRALLATIEEISKMQNRKWPPWLVDAFSVIYRRAERQIFTLWDEEGPEAIHDLGMDIAEELAASLRALTLRNVTRVLECNVGVIAGLHLLAKRLSLQSNAVADQRRAYRLLQLAMIFIFTLRNAVRIPAASEREWGTSKDEIVRSIHGLRLNLGSNVPTEVAVDHDLRVTGMRVGIVSICAYPEDSPMLLRRVTPRNREAYTARHGYSNLMHLERPMGAEVHVQHSKLWLMAEYVRSGQYDWLVWMDCDSIIMNMTRTIDSIVMQYTQKAAGHQQQSRVRVEEVVPDYSGLWQDSFQDGGSLIAITQQEEMLSLVAEQLPLGSWAQLVLPEGLVIKGSFGPEVALVGRYLAGEIRWSNGAIWRRIPQIGGCSCDLSLDQSYLVDYVLQLGRGCSAMCRGRSGMDKTARVRRRCTNDRCDVEIDDSIDVLITEEGWGLSSANWIIRGNSIWSQRLLMDAFHTAHHQLPLFGDQDALIWHLTMGSATDLKGRHTFHPRARVIPQGAINAYDALNAYYMACDAFSGPKGHLLVTFPGCRDPRACNPLFAVAYSYSIGDLQYNREDWAHVRVLGPGQRAVEMFEGGQDETGGGGIAETNNQRPVPIDDHGQCVYPEHMTFCMPSSRPSTRVIVSNDVNDRCRFMVSSSTGHSEVTSREAVEWAVALLRAVGLAQVDISDFRCLRDSPASSSSGRGASILHSACRLVTEDSSPQTCLANLGYPRLDELRLACSDGPSDVEAMRAVMWLVFNKSTGLRRKADGTWQPNMPRVLRILLGLNPRPLPVSARPSTTRPSSYVDSFHAVQQAVAEIDMLAHENASVVCALAKADYGTPASMPSGKAAGILNPKMVKSLDQYREEVSKLERLAACEVKFCEWLRSTTVYDCYGEKDSSKVGLGPGGIFDFFYSVPQSATTDSRRLSELISSDENSERSKGNRRTSLASLPGKRLLQPSQLDNIEELPLADAEASSSKKACLRQVDPVDGNEEKAAELRNEIGRLQEKIAWMTSKGVSGVDSGLRLADMQEELRQEREHSARLKVKYERLERRVEDSDRLQAELRAAREEAKAYRNQVTALEMKVAADDDHDRTLAALTKMNQELDQRATEATNETEGVRKVYEEKVATLKADMERLQATSEEAERKLEADIQERVAEAKTLSERMEEKEKAHAVEVEGMKRAMAEQRAKLEGDMEGLISELEELRKQSLTMKDSITVMERDHGEAVEALKRKVECAEEELAQARQALESSQADLAEMQGRVSKAEAMVEEKTASLEEAEGEIMKLREQQMASREEQMDGRKRRRVSEEGGDSAVTARVDQCTATEGAEWALLVNASSNTIAPSEEEPALLEGAQAQQEELREEVKRLTEAIEVYKGRVAKAREEGDRLEALLVEGKGRAELFMRQRDAERRGMQRMIDELEVEARKYRDGLVERETIEVEALAEAILGRATEAAVTMAVAREMGKASEGLRMTIEELRVRLGEEQRHRRCAEETNRDLVAEGERVEEQLRDAAKECSDLKAALAVSEEGREHMAMVNAEEAEALNRLDAVVRKLEEDKQATEACWGEEKDTLQEQIRELRARETELVEKTERLEEAMGVAKERLDAEIKEAEESAAAAAECHQDEREAYERQLQDLAEQMATLEASAKVIAEDLTRDVEKARFEGNEAHQCLVNQREAYEKIIADLEVRLQAAEEAFDEAQKGYAKSKAHVDAEIEIRKREVFEVIAAKEDVIRGLEDELKSSTLAKGNAMAEVKELQERLMEEKERYAELVHTHERHIEALERQMEQAKAGYEKHIDEVNNEMHEMQTDHEVEIARVGREAIIEHDELVESFNERMEELRRVIQERDAKIELLEKDSSALVDSLKEAARTEATRITEEYETKLEALEIELTNARYELAKAREEGDHRLREIANEFDKLITEKEAEVEEQLGQIQEIEQTKEAERAKKAEQVRAEMQSTIARLFEEKNELAEMLNNVKLEHERQLQEEASKASSDRAQLVVAHSALVADIKAQAQVSLDDAEDRVKNAVARADKAEAKLEEKMSKIGQSQVQTAGRIEELMSAVEDLTAQKSALEKQATSLRAELGRVKSSIGDAVRGAEKGWEVAIRNLVDLPERYKATYDDFLQAKVRIEELTRELAEGHKSQNHLEERIKRLQSGKLSSSDEKTEATARQLRYEIRQLKDQYADLATRNIDFKRMAAEARCEAIQSAKLIVTYKREKDAAVLEKEEALAGLRKSKTSAGPSPQPPPTAGLKSANISGKASTPLQQQQPKHRPTPSAMPMKSSLKKATLGDTSSPSATTKEATAASLTRALRQPPRQAAGNPRPPSPAPTKSKIGTKFLKLASPDDAKIQEKTSPTLKRKEPPPPTKKRVSMSPEECKQQ</sequence>
<evidence type="ECO:0000256" key="3">
    <source>
        <dbReference type="ARBA" id="ARBA00022679"/>
    </source>
</evidence>
<organism evidence="7 8">
    <name type="scientific">Perkinsus chesapeaki</name>
    <name type="common">Clam parasite</name>
    <name type="synonym">Perkinsus andrewsi</name>
    <dbReference type="NCBI Taxonomy" id="330153"/>
    <lineage>
        <taxon>Eukaryota</taxon>
        <taxon>Sar</taxon>
        <taxon>Alveolata</taxon>
        <taxon>Perkinsozoa</taxon>
        <taxon>Perkinsea</taxon>
        <taxon>Perkinsida</taxon>
        <taxon>Perkinsidae</taxon>
        <taxon>Perkinsus</taxon>
    </lineage>
</organism>
<feature type="domain" description="Glycosyl transferase CAP10" evidence="6">
    <location>
        <begin position="200"/>
        <end position="497"/>
    </location>
</feature>
<dbReference type="InterPro" id="IPR006598">
    <property type="entry name" value="CAP10"/>
</dbReference>
<keyword evidence="8" id="KW-1185">Reference proteome</keyword>
<feature type="compositionally biased region" description="Basic and acidic residues" evidence="5">
    <location>
        <begin position="1756"/>
        <end position="1767"/>
    </location>
</feature>
<reference evidence="7 8" key="1">
    <citation type="submission" date="2020-04" db="EMBL/GenBank/DDBJ databases">
        <title>Perkinsus chesapeaki whole genome sequence.</title>
        <authorList>
            <person name="Bogema D.R."/>
        </authorList>
    </citation>
    <scope>NUCLEOTIDE SEQUENCE [LARGE SCALE GENOMIC DNA]</scope>
    <source>
        <strain evidence="7">ATCC PRA-425</strain>
    </source>
</reference>
<dbReference type="Proteomes" id="UP000591131">
    <property type="component" value="Unassembled WGS sequence"/>
</dbReference>
<evidence type="ECO:0000259" key="6">
    <source>
        <dbReference type="SMART" id="SM00672"/>
    </source>
</evidence>
<dbReference type="GO" id="GO:0006487">
    <property type="term" value="P:protein N-linked glycosylation"/>
    <property type="evidence" value="ECO:0007669"/>
    <property type="project" value="TreeGrafter"/>
</dbReference>
<feature type="compositionally biased region" description="Polar residues" evidence="5">
    <location>
        <begin position="2760"/>
        <end position="2771"/>
    </location>
</feature>
<feature type="coiled-coil region" evidence="4">
    <location>
        <begin position="1818"/>
        <end position="1891"/>
    </location>
</feature>
<comment type="caution">
    <text evidence="7">The sequence shown here is derived from an EMBL/GenBank/DDBJ whole genome shotgun (WGS) entry which is preliminary data.</text>
</comment>
<feature type="coiled-coil region" evidence="4">
    <location>
        <begin position="2215"/>
        <end position="2552"/>
    </location>
</feature>